<keyword evidence="3" id="KW-0813">Transport</keyword>
<feature type="transmembrane region" description="Helical" evidence="9">
    <location>
        <begin position="70"/>
        <end position="88"/>
    </location>
</feature>
<evidence type="ECO:0000256" key="5">
    <source>
        <dbReference type="ARBA" id="ARBA00022692"/>
    </source>
</evidence>
<reference evidence="10" key="1">
    <citation type="submission" date="2021-01" db="EMBL/GenBank/DDBJ databases">
        <title>Whole genome shotgun sequence of Rugosimonospora africana NBRC 104875.</title>
        <authorList>
            <person name="Komaki H."/>
            <person name="Tamura T."/>
        </authorList>
    </citation>
    <scope>NUCLEOTIDE SEQUENCE</scope>
    <source>
        <strain evidence="10">NBRC 104875</strain>
    </source>
</reference>
<evidence type="ECO:0000256" key="1">
    <source>
        <dbReference type="ARBA" id="ARBA00004651"/>
    </source>
</evidence>
<feature type="transmembrane region" description="Helical" evidence="9">
    <location>
        <begin position="205"/>
        <end position="230"/>
    </location>
</feature>
<keyword evidence="7 9" id="KW-0472">Membrane</keyword>
<evidence type="ECO:0000256" key="2">
    <source>
        <dbReference type="ARBA" id="ARBA00009773"/>
    </source>
</evidence>
<dbReference type="RefSeq" id="WP_239133309.1">
    <property type="nucleotide sequence ID" value="NZ_BONZ01000006.1"/>
</dbReference>
<evidence type="ECO:0000313" key="10">
    <source>
        <dbReference type="EMBL" id="GIH12376.1"/>
    </source>
</evidence>
<dbReference type="GO" id="GO:0055085">
    <property type="term" value="P:transmembrane transport"/>
    <property type="evidence" value="ECO:0007669"/>
    <property type="project" value="TreeGrafter"/>
</dbReference>
<dbReference type="PANTHER" id="PTHR21716:SF53">
    <property type="entry name" value="PERMEASE PERM-RELATED"/>
    <property type="match status" value="1"/>
</dbReference>
<evidence type="ECO:0000256" key="7">
    <source>
        <dbReference type="ARBA" id="ARBA00023136"/>
    </source>
</evidence>
<keyword evidence="5 9" id="KW-0812">Transmembrane</keyword>
<evidence type="ECO:0000256" key="3">
    <source>
        <dbReference type="ARBA" id="ARBA00022448"/>
    </source>
</evidence>
<dbReference type="Pfam" id="PF01594">
    <property type="entry name" value="AI-2E_transport"/>
    <property type="match status" value="1"/>
</dbReference>
<evidence type="ECO:0000256" key="4">
    <source>
        <dbReference type="ARBA" id="ARBA00022475"/>
    </source>
</evidence>
<evidence type="ECO:0000256" key="8">
    <source>
        <dbReference type="SAM" id="MobiDB-lite"/>
    </source>
</evidence>
<feature type="transmembrane region" description="Helical" evidence="9">
    <location>
        <begin position="364"/>
        <end position="391"/>
    </location>
</feature>
<feature type="transmembrane region" description="Helical" evidence="9">
    <location>
        <begin position="294"/>
        <end position="321"/>
    </location>
</feature>
<comment type="subcellular location">
    <subcellularLocation>
        <location evidence="1">Cell membrane</location>
        <topology evidence="1">Multi-pass membrane protein</topology>
    </subcellularLocation>
</comment>
<dbReference type="GO" id="GO:0005886">
    <property type="term" value="C:plasma membrane"/>
    <property type="evidence" value="ECO:0007669"/>
    <property type="project" value="UniProtKB-SubCell"/>
</dbReference>
<name>A0A8J3QKP5_9ACTN</name>
<dbReference type="EMBL" id="BONZ01000006">
    <property type="protein sequence ID" value="GIH12376.1"/>
    <property type="molecule type" value="Genomic_DNA"/>
</dbReference>
<dbReference type="AlphaFoldDB" id="A0A8J3QKP5"/>
<feature type="region of interest" description="Disordered" evidence="8">
    <location>
        <begin position="23"/>
        <end position="54"/>
    </location>
</feature>
<dbReference type="InterPro" id="IPR002549">
    <property type="entry name" value="AI-2E-like"/>
</dbReference>
<dbReference type="Proteomes" id="UP000642748">
    <property type="component" value="Unassembled WGS sequence"/>
</dbReference>
<feature type="transmembrane region" description="Helical" evidence="9">
    <location>
        <begin position="328"/>
        <end position="344"/>
    </location>
</feature>
<feature type="transmembrane region" description="Helical" evidence="9">
    <location>
        <begin position="94"/>
        <end position="115"/>
    </location>
</feature>
<comment type="caution">
    <text evidence="10">The sequence shown here is derived from an EMBL/GenBank/DDBJ whole genome shotgun (WGS) entry which is preliminary data.</text>
</comment>
<feature type="transmembrane region" description="Helical" evidence="9">
    <location>
        <begin position="263"/>
        <end position="288"/>
    </location>
</feature>
<keyword evidence="11" id="KW-1185">Reference proteome</keyword>
<feature type="transmembrane region" description="Helical" evidence="9">
    <location>
        <begin position="127"/>
        <end position="146"/>
    </location>
</feature>
<proteinExistence type="inferred from homology"/>
<comment type="similarity">
    <text evidence="2">Belongs to the autoinducer-2 exporter (AI-2E) (TC 2.A.86) family.</text>
</comment>
<gene>
    <name evidence="10" type="ORF">Raf01_05480</name>
</gene>
<keyword evidence="4" id="KW-1003">Cell membrane</keyword>
<sequence length="418" mass="44869">MGRFRQVQANIWRAYQAGRQTARSAAIESREPDVTGDDPVDSEEYAEYPEHPVGKDGQDVPYPLRIAAAWSWRLLIVAVAGAALLWVVGTLHQVVVPIAISLLLSALLAPSVGFLRQRAHVHRSLATALTMIAGLAVVAGVLTLVVTEFVNSWGELSQQAQGGIQQIQNWLKRGPMHLSDQQLNSALNSVQDWLNDHKSLLTTGAWSTATTAFEVIASAFLTLFTTFFFLRDGRRIWRFLVNLLPVAAREPVRGAGEQSWQTLVAYVRATVLVAFIDATGIGIGLVILRVDLAFALAALVFLGAFIPIVGATLTGTIAVLVALVTRNPVTALLVVAVVILVQQFEGHVLQPLIMGRAVAVHPLAVIVAIATGVVLAGIIGALVAVPILAVLNTGIRHLAARQRHQPEPPPPKEVVVKS</sequence>
<evidence type="ECO:0000256" key="9">
    <source>
        <dbReference type="SAM" id="Phobius"/>
    </source>
</evidence>
<keyword evidence="6 9" id="KW-1133">Transmembrane helix</keyword>
<evidence type="ECO:0000313" key="11">
    <source>
        <dbReference type="Proteomes" id="UP000642748"/>
    </source>
</evidence>
<organism evidence="10 11">
    <name type="scientific">Rugosimonospora africana</name>
    <dbReference type="NCBI Taxonomy" id="556532"/>
    <lineage>
        <taxon>Bacteria</taxon>
        <taxon>Bacillati</taxon>
        <taxon>Actinomycetota</taxon>
        <taxon>Actinomycetes</taxon>
        <taxon>Micromonosporales</taxon>
        <taxon>Micromonosporaceae</taxon>
        <taxon>Rugosimonospora</taxon>
    </lineage>
</organism>
<dbReference type="PANTHER" id="PTHR21716">
    <property type="entry name" value="TRANSMEMBRANE PROTEIN"/>
    <property type="match status" value="1"/>
</dbReference>
<evidence type="ECO:0008006" key="12">
    <source>
        <dbReference type="Google" id="ProtNLM"/>
    </source>
</evidence>
<protein>
    <recommendedName>
        <fullName evidence="12">PurR-regulated permease PerM</fullName>
    </recommendedName>
</protein>
<feature type="compositionally biased region" description="Acidic residues" evidence="8">
    <location>
        <begin position="34"/>
        <end position="47"/>
    </location>
</feature>
<accession>A0A8J3QKP5</accession>
<evidence type="ECO:0000256" key="6">
    <source>
        <dbReference type="ARBA" id="ARBA00022989"/>
    </source>
</evidence>